<feature type="region of interest" description="Disordered" evidence="1">
    <location>
        <begin position="486"/>
        <end position="509"/>
    </location>
</feature>
<feature type="compositionally biased region" description="Polar residues" evidence="1">
    <location>
        <begin position="225"/>
        <end position="234"/>
    </location>
</feature>
<dbReference type="Proteomes" id="UP001054902">
    <property type="component" value="Unassembled WGS sequence"/>
</dbReference>
<dbReference type="Pfam" id="PF21473">
    <property type="entry name" value="OB_Ssb-like"/>
    <property type="match status" value="1"/>
</dbReference>
<evidence type="ECO:0000313" key="4">
    <source>
        <dbReference type="Proteomes" id="UP001054902"/>
    </source>
</evidence>
<dbReference type="EMBL" id="BLLK01000022">
    <property type="protein sequence ID" value="GFH46648.1"/>
    <property type="molecule type" value="Genomic_DNA"/>
</dbReference>
<dbReference type="SUPFAM" id="SSF50249">
    <property type="entry name" value="Nucleic acid-binding proteins"/>
    <property type="match status" value="1"/>
</dbReference>
<sequence length="509" mass="57400">MTPLSPTIPSNISDVGNSPSIALPRQPVALRKAQYVKVVDLALMNKLDIQTLKVETEKRMEELRNAEGRKDDENSDQEDDIIESASSEIKSYQKRIIPASGGFNLCLLVGNVKIVVMKTRVDKSQVRLAECEIGDESGVVSLRARDDQIQLLQEISERKGAVVLRNCNIELFQGKFIRLSVSKWGKVAAFPDGVSSTPPPPTMMNSHLHLSIVDIGKLVGDRWSESTATNSRQGKTFRDENMYSEQKFRNQSRWNQNVRGAAGSFRRSSQGNRQRNNSYNKQKSPGPGQMNPNMIHTFSPNFYPSNVNMNSFQYMPHPQMHQMPNPYIQHNPQTRQEDFLRLQEYNMRMQMEAMRLSYQQPHHQEMPSSVNPNSVPSDSFLGNARQLPARTNVNEESPMSTSTPSLSHSETAHMLSPGNAANAEESEHWQSMRLESQSPMMNPNAPTFTSSAHYNIPALSLPSQQFPFQNNAYSFPVHFVQGMYPGHSESFRSMEDSDQSPPNAENQEP</sequence>
<protein>
    <submittedName>
        <fullName evidence="3">Replication factor A1</fullName>
    </submittedName>
</protein>
<feature type="compositionally biased region" description="Polar residues" evidence="1">
    <location>
        <begin position="249"/>
        <end position="258"/>
    </location>
</feature>
<dbReference type="PANTHER" id="PTHR31472">
    <property type="entry name" value="OS05G0244600 PROTEIN"/>
    <property type="match status" value="1"/>
</dbReference>
<feature type="region of interest" description="Disordered" evidence="1">
    <location>
        <begin position="360"/>
        <end position="413"/>
    </location>
</feature>
<evidence type="ECO:0000256" key="1">
    <source>
        <dbReference type="SAM" id="MobiDB-lite"/>
    </source>
</evidence>
<dbReference type="PANTHER" id="PTHR31472:SF5">
    <property type="entry name" value="OS05G0244600 PROTEIN"/>
    <property type="match status" value="1"/>
</dbReference>
<feature type="compositionally biased region" description="Polar residues" evidence="1">
    <location>
        <begin position="389"/>
        <end position="409"/>
    </location>
</feature>
<evidence type="ECO:0000313" key="3">
    <source>
        <dbReference type="EMBL" id="GFH46648.1"/>
    </source>
</evidence>
<evidence type="ECO:0000259" key="2">
    <source>
        <dbReference type="Pfam" id="PF21473"/>
    </source>
</evidence>
<dbReference type="Gene3D" id="2.40.50.140">
    <property type="entry name" value="Nucleic acid-binding proteins"/>
    <property type="match status" value="1"/>
</dbReference>
<feature type="compositionally biased region" description="Low complexity" evidence="1">
    <location>
        <begin position="367"/>
        <end position="377"/>
    </location>
</feature>
<feature type="domain" description="Single-stranded DNA binding protein Ssb-like OB fold" evidence="2">
    <location>
        <begin position="98"/>
        <end position="188"/>
    </location>
</feature>
<accession>A0AAD3CJB4</accession>
<name>A0AAD3CJB4_9STRA</name>
<gene>
    <name evidence="3" type="ORF">CTEN210_03122</name>
</gene>
<feature type="compositionally biased region" description="Low complexity" evidence="1">
    <location>
        <begin position="263"/>
        <end position="280"/>
    </location>
</feature>
<comment type="caution">
    <text evidence="3">The sequence shown here is derived from an EMBL/GenBank/DDBJ whole genome shotgun (WGS) entry which is preliminary data.</text>
</comment>
<feature type="compositionally biased region" description="Polar residues" evidence="1">
    <location>
        <begin position="499"/>
        <end position="509"/>
    </location>
</feature>
<reference evidence="3 4" key="1">
    <citation type="journal article" date="2021" name="Sci. Rep.">
        <title>The genome of the diatom Chaetoceros tenuissimus carries an ancient integrated fragment of an extant virus.</title>
        <authorList>
            <person name="Hongo Y."/>
            <person name="Kimura K."/>
            <person name="Takaki Y."/>
            <person name="Yoshida Y."/>
            <person name="Baba S."/>
            <person name="Kobayashi G."/>
            <person name="Nagasaki K."/>
            <person name="Hano T."/>
            <person name="Tomaru Y."/>
        </authorList>
    </citation>
    <scope>NUCLEOTIDE SEQUENCE [LARGE SCALE GENOMIC DNA]</scope>
    <source>
        <strain evidence="3 4">NIES-3715</strain>
    </source>
</reference>
<feature type="region of interest" description="Disordered" evidence="1">
    <location>
        <begin position="224"/>
        <end position="294"/>
    </location>
</feature>
<dbReference type="AlphaFoldDB" id="A0AAD3CJB4"/>
<proteinExistence type="predicted"/>
<keyword evidence="4" id="KW-1185">Reference proteome</keyword>
<organism evidence="3 4">
    <name type="scientific">Chaetoceros tenuissimus</name>
    <dbReference type="NCBI Taxonomy" id="426638"/>
    <lineage>
        <taxon>Eukaryota</taxon>
        <taxon>Sar</taxon>
        <taxon>Stramenopiles</taxon>
        <taxon>Ochrophyta</taxon>
        <taxon>Bacillariophyta</taxon>
        <taxon>Coscinodiscophyceae</taxon>
        <taxon>Chaetocerotophycidae</taxon>
        <taxon>Chaetocerotales</taxon>
        <taxon>Chaetocerotaceae</taxon>
        <taxon>Chaetoceros</taxon>
    </lineage>
</organism>
<dbReference type="InterPro" id="IPR012340">
    <property type="entry name" value="NA-bd_OB-fold"/>
</dbReference>
<dbReference type="InterPro" id="IPR048970">
    <property type="entry name" value="OB_Ssb-like"/>
</dbReference>